<accession>A0A158HRF4</accession>
<name>A0A158HRF4_CABCO</name>
<dbReference type="Gene3D" id="3.10.450.530">
    <property type="entry name" value="Ribonuclease toxin, BrnT, of type II toxin-antitoxin system"/>
    <property type="match status" value="1"/>
</dbReference>
<dbReference type="Pfam" id="PF04365">
    <property type="entry name" value="BrnT_toxin"/>
    <property type="match status" value="1"/>
</dbReference>
<evidence type="ECO:0000313" key="1">
    <source>
        <dbReference type="EMBL" id="SAL46955.1"/>
    </source>
</evidence>
<dbReference type="EMBL" id="FCNY02000009">
    <property type="protein sequence ID" value="SAL46955.1"/>
    <property type="molecule type" value="Genomic_DNA"/>
</dbReference>
<gene>
    <name evidence="1" type="ORF">AWB70_03701</name>
</gene>
<dbReference type="AlphaFoldDB" id="A0A158HRF4"/>
<protein>
    <recommendedName>
        <fullName evidence="3">BrnT family toxin</fullName>
    </recommendedName>
</protein>
<proteinExistence type="predicted"/>
<dbReference type="InterPro" id="IPR007460">
    <property type="entry name" value="BrnT_toxin"/>
</dbReference>
<dbReference type="RefSeq" id="WP_053569609.1">
    <property type="nucleotide sequence ID" value="NZ_FCNY02000009.1"/>
</dbReference>
<evidence type="ECO:0000313" key="2">
    <source>
        <dbReference type="Proteomes" id="UP000054740"/>
    </source>
</evidence>
<dbReference type="InterPro" id="IPR038573">
    <property type="entry name" value="BrnT_sf"/>
</dbReference>
<sequence length="92" mass="10936">MLFDITFDPLKDAINRLQHGVSLDLAKEIVWNDVVLKIDKRRDYREVREVAYVPLRGRTFCVVLTRRHNALRIISLRRANKREIRKYGTSNI</sequence>
<keyword evidence="2" id="KW-1185">Reference proteome</keyword>
<dbReference type="Proteomes" id="UP000054740">
    <property type="component" value="Unassembled WGS sequence"/>
</dbReference>
<organism evidence="1 2">
    <name type="scientific">Caballeronia cordobensis</name>
    <name type="common">Burkholderia cordobensis</name>
    <dbReference type="NCBI Taxonomy" id="1353886"/>
    <lineage>
        <taxon>Bacteria</taxon>
        <taxon>Pseudomonadati</taxon>
        <taxon>Pseudomonadota</taxon>
        <taxon>Betaproteobacteria</taxon>
        <taxon>Burkholderiales</taxon>
        <taxon>Burkholderiaceae</taxon>
        <taxon>Caballeronia</taxon>
    </lineage>
</organism>
<evidence type="ECO:0008006" key="3">
    <source>
        <dbReference type="Google" id="ProtNLM"/>
    </source>
</evidence>
<reference evidence="2" key="1">
    <citation type="submission" date="2016-01" db="EMBL/GenBank/DDBJ databases">
        <authorList>
            <person name="Peeters C."/>
        </authorList>
    </citation>
    <scope>NUCLEOTIDE SEQUENCE [LARGE SCALE GENOMIC DNA]</scope>
</reference>